<dbReference type="PANTHER" id="PTHR28259:SF1">
    <property type="entry name" value="FLUORIDE EXPORT PROTEIN 1-RELATED"/>
    <property type="match status" value="1"/>
</dbReference>
<keyword evidence="5 10" id="KW-0472">Membrane</keyword>
<evidence type="ECO:0000256" key="7">
    <source>
        <dbReference type="ARBA" id="ARBA00035120"/>
    </source>
</evidence>
<evidence type="ECO:0000256" key="1">
    <source>
        <dbReference type="ARBA" id="ARBA00004651"/>
    </source>
</evidence>
<protein>
    <recommendedName>
        <fullName evidence="10">Fluoride-specific ion channel FluC</fullName>
    </recommendedName>
</protein>
<comment type="activity regulation">
    <text evidence="10">Na(+) is not transported, but it plays an essential structural role and its presence is essential for fluoride channel function.</text>
</comment>
<reference evidence="11 12" key="1">
    <citation type="submission" date="2019-06" db="EMBL/GenBank/DDBJ databases">
        <title>Whole genome shotgun sequence of Paenarthrobacter aurescens NBRC 12136.</title>
        <authorList>
            <person name="Hosoyama A."/>
            <person name="Uohara A."/>
            <person name="Ohji S."/>
            <person name="Ichikawa N."/>
        </authorList>
    </citation>
    <scope>NUCLEOTIDE SEQUENCE [LARGE SCALE GENOMIC DNA]</scope>
    <source>
        <strain evidence="11 12">NBRC 12136</strain>
    </source>
</reference>
<evidence type="ECO:0000256" key="8">
    <source>
        <dbReference type="ARBA" id="ARBA00035585"/>
    </source>
</evidence>
<evidence type="ECO:0000313" key="11">
    <source>
        <dbReference type="EMBL" id="GEB20850.1"/>
    </source>
</evidence>
<evidence type="ECO:0000256" key="5">
    <source>
        <dbReference type="ARBA" id="ARBA00023136"/>
    </source>
</evidence>
<evidence type="ECO:0000256" key="6">
    <source>
        <dbReference type="ARBA" id="ARBA00023303"/>
    </source>
</evidence>
<dbReference type="EMBL" id="BJMD01000027">
    <property type="protein sequence ID" value="GEB20850.1"/>
    <property type="molecule type" value="Genomic_DNA"/>
</dbReference>
<evidence type="ECO:0000313" key="12">
    <source>
        <dbReference type="Proteomes" id="UP000317715"/>
    </source>
</evidence>
<dbReference type="RefSeq" id="WP_141285968.1">
    <property type="nucleotide sequence ID" value="NZ_BAAAWK010000001.1"/>
</dbReference>
<keyword evidence="6 10" id="KW-0407">Ion channel</keyword>
<dbReference type="PANTHER" id="PTHR28259">
    <property type="entry name" value="FLUORIDE EXPORT PROTEIN 1-RELATED"/>
    <property type="match status" value="1"/>
</dbReference>
<feature type="transmembrane region" description="Helical" evidence="10">
    <location>
        <begin position="117"/>
        <end position="137"/>
    </location>
</feature>
<keyword evidence="10" id="KW-0479">Metal-binding</keyword>
<comment type="catalytic activity">
    <reaction evidence="8">
        <text>fluoride(in) = fluoride(out)</text>
        <dbReference type="Rhea" id="RHEA:76159"/>
        <dbReference type="ChEBI" id="CHEBI:17051"/>
    </reaction>
    <physiologicalReaction direction="left-to-right" evidence="8">
        <dbReference type="Rhea" id="RHEA:76160"/>
    </physiologicalReaction>
</comment>
<dbReference type="Pfam" id="PF02537">
    <property type="entry name" value="CRCB"/>
    <property type="match status" value="1"/>
</dbReference>
<feature type="transmembrane region" description="Helical" evidence="10">
    <location>
        <begin position="12"/>
        <end position="30"/>
    </location>
</feature>
<keyword evidence="10" id="KW-0915">Sodium</keyword>
<feature type="transmembrane region" description="Helical" evidence="10">
    <location>
        <begin position="42"/>
        <end position="66"/>
    </location>
</feature>
<comment type="subcellular location">
    <subcellularLocation>
        <location evidence="1 10">Cell membrane</location>
        <topology evidence="1 10">Multi-pass membrane protein</topology>
    </subcellularLocation>
</comment>
<feature type="transmembrane region" description="Helical" evidence="10">
    <location>
        <begin position="78"/>
        <end position="97"/>
    </location>
</feature>
<evidence type="ECO:0000256" key="3">
    <source>
        <dbReference type="ARBA" id="ARBA00022692"/>
    </source>
</evidence>
<dbReference type="InterPro" id="IPR003691">
    <property type="entry name" value="FluC"/>
</dbReference>
<dbReference type="GO" id="GO:0062054">
    <property type="term" value="F:fluoride channel activity"/>
    <property type="evidence" value="ECO:0007669"/>
    <property type="project" value="UniProtKB-UniRule"/>
</dbReference>
<dbReference type="AlphaFoldDB" id="A0A4Y3NGB0"/>
<evidence type="ECO:0000256" key="4">
    <source>
        <dbReference type="ARBA" id="ARBA00022989"/>
    </source>
</evidence>
<accession>A0A4Y3NGB0</accession>
<feature type="binding site" evidence="10">
    <location>
        <position position="89"/>
    </location>
    <ligand>
        <name>Na(+)</name>
        <dbReference type="ChEBI" id="CHEBI:29101"/>
        <note>structural</note>
    </ligand>
</feature>
<evidence type="ECO:0000256" key="9">
    <source>
        <dbReference type="ARBA" id="ARBA00049940"/>
    </source>
</evidence>
<keyword evidence="12" id="KW-1185">Reference proteome</keyword>
<feature type="binding site" evidence="10">
    <location>
        <position position="92"/>
    </location>
    <ligand>
        <name>Na(+)</name>
        <dbReference type="ChEBI" id="CHEBI:29101"/>
        <note>structural</note>
    </ligand>
</feature>
<dbReference type="GO" id="GO:0005886">
    <property type="term" value="C:plasma membrane"/>
    <property type="evidence" value="ECO:0007669"/>
    <property type="project" value="UniProtKB-SubCell"/>
</dbReference>
<dbReference type="Proteomes" id="UP000317715">
    <property type="component" value="Unassembled WGS sequence"/>
</dbReference>
<proteinExistence type="inferred from homology"/>
<keyword evidence="3 10" id="KW-0812">Transmembrane</keyword>
<keyword evidence="2 10" id="KW-1003">Cell membrane</keyword>
<dbReference type="GeneID" id="97301687"/>
<dbReference type="GO" id="GO:0140114">
    <property type="term" value="P:cellular detoxification of fluoride"/>
    <property type="evidence" value="ECO:0007669"/>
    <property type="project" value="UniProtKB-UniRule"/>
</dbReference>
<name>A0A4Y3NGB0_PAEAU</name>
<comment type="caution">
    <text evidence="11">The sequence shown here is derived from an EMBL/GenBank/DDBJ whole genome shotgun (WGS) entry which is preliminary data.</text>
</comment>
<comment type="similarity">
    <text evidence="7 10">Belongs to the fluoride channel Fluc/FEX (TC 1.A.43) family.</text>
</comment>
<dbReference type="GO" id="GO:0046872">
    <property type="term" value="F:metal ion binding"/>
    <property type="evidence" value="ECO:0007669"/>
    <property type="project" value="UniProtKB-KW"/>
</dbReference>
<keyword evidence="4 10" id="KW-1133">Transmembrane helix</keyword>
<evidence type="ECO:0000256" key="2">
    <source>
        <dbReference type="ARBA" id="ARBA00022475"/>
    </source>
</evidence>
<keyword evidence="10" id="KW-0406">Ion transport</keyword>
<gene>
    <name evidence="11" type="primary">crcB_2</name>
    <name evidence="10" type="synonym">crcB</name>
    <name evidence="10" type="synonym">fluC</name>
    <name evidence="11" type="ORF">AAU01_36050</name>
</gene>
<sequence>MTTTEVKRPLHFRWHLIGIVAAGGVFGALARHGLGLVIPAPGAWPLPTLIINLSGALALGLLLEGLSRRGPDAGTRRVLRLALGTGFLGAFTTYSTLALDAVHLLMAGAVPGAAGYLAASLFGGAAAATAGIWLGAWQHRRVTGGQL</sequence>
<keyword evidence="10" id="KW-0813">Transport</keyword>
<dbReference type="OrthoDB" id="4408652at2"/>
<dbReference type="HAMAP" id="MF_00454">
    <property type="entry name" value="FluC"/>
    <property type="match status" value="1"/>
</dbReference>
<comment type="function">
    <text evidence="9 10">Fluoride-specific ion channel. Important for reducing fluoride concentration in the cell, thus reducing its toxicity.</text>
</comment>
<organism evidence="11 12">
    <name type="scientific">Paenarthrobacter aurescens</name>
    <name type="common">Arthrobacter aurescens</name>
    <dbReference type="NCBI Taxonomy" id="43663"/>
    <lineage>
        <taxon>Bacteria</taxon>
        <taxon>Bacillati</taxon>
        <taxon>Actinomycetota</taxon>
        <taxon>Actinomycetes</taxon>
        <taxon>Micrococcales</taxon>
        <taxon>Micrococcaceae</taxon>
        <taxon>Paenarthrobacter</taxon>
    </lineage>
</organism>
<evidence type="ECO:0000256" key="10">
    <source>
        <dbReference type="HAMAP-Rule" id="MF_00454"/>
    </source>
</evidence>